<comment type="caution">
    <text evidence="2">The sequence shown here is derived from an EMBL/GenBank/DDBJ whole genome shotgun (WGS) entry which is preliminary data.</text>
</comment>
<keyword evidence="1" id="KW-1133">Transmembrane helix</keyword>
<feature type="transmembrane region" description="Helical" evidence="1">
    <location>
        <begin position="155"/>
        <end position="176"/>
    </location>
</feature>
<feature type="transmembrane region" description="Helical" evidence="1">
    <location>
        <begin position="120"/>
        <end position="143"/>
    </location>
</feature>
<reference evidence="2" key="1">
    <citation type="submission" date="2021-01" db="EMBL/GenBank/DDBJ databases">
        <authorList>
            <person name="Li R."/>
            <person name="Bekaert M."/>
        </authorList>
    </citation>
    <scope>NUCLEOTIDE SEQUENCE</scope>
    <source>
        <strain evidence="2">Farmed</strain>
    </source>
</reference>
<protein>
    <submittedName>
        <fullName evidence="2">Uncharacterized protein</fullName>
    </submittedName>
</protein>
<keyword evidence="3" id="KW-1185">Reference proteome</keyword>
<feature type="transmembrane region" description="Helical" evidence="1">
    <location>
        <begin position="55"/>
        <end position="87"/>
    </location>
</feature>
<feature type="transmembrane region" description="Helical" evidence="1">
    <location>
        <begin position="25"/>
        <end position="48"/>
    </location>
</feature>
<keyword evidence="1" id="KW-0472">Membrane</keyword>
<dbReference type="AlphaFoldDB" id="A0A812B218"/>
<organism evidence="2 3">
    <name type="scientific">Acanthosepion pharaonis</name>
    <name type="common">Pharaoh cuttlefish</name>
    <name type="synonym">Sepia pharaonis</name>
    <dbReference type="NCBI Taxonomy" id="158019"/>
    <lineage>
        <taxon>Eukaryota</taxon>
        <taxon>Metazoa</taxon>
        <taxon>Spiralia</taxon>
        <taxon>Lophotrochozoa</taxon>
        <taxon>Mollusca</taxon>
        <taxon>Cephalopoda</taxon>
        <taxon>Coleoidea</taxon>
        <taxon>Decapodiformes</taxon>
        <taxon>Sepiida</taxon>
        <taxon>Sepiina</taxon>
        <taxon>Sepiidae</taxon>
        <taxon>Acanthosepion</taxon>
    </lineage>
</organism>
<sequence>MRSSFTSTNTSIDIAYNEDFTNSSFIFSFSFSTQQLISFFLPLSLFYFTLFKETFLLFILHFLNFFLSFFLHFISSCFSCFLFSFFLFPFPSYLFSLYHCNSFLYLSIFSLPLCSSSHYFFLSLLKSFILCFYLSLFLLSFSYSLPTSIPCFSLLIPLFIFPFLSLSSSCPHFFLLF</sequence>
<keyword evidence="1" id="KW-0812">Transmembrane</keyword>
<evidence type="ECO:0000313" key="2">
    <source>
        <dbReference type="EMBL" id="CAE1167378.1"/>
    </source>
</evidence>
<evidence type="ECO:0000313" key="3">
    <source>
        <dbReference type="Proteomes" id="UP000597762"/>
    </source>
</evidence>
<gene>
    <name evidence="2" type="ORF">SPHA_9367</name>
</gene>
<accession>A0A812B218</accession>
<proteinExistence type="predicted"/>
<dbReference type="EMBL" id="CAHIKZ030000301">
    <property type="protein sequence ID" value="CAE1167378.1"/>
    <property type="molecule type" value="Genomic_DNA"/>
</dbReference>
<name>A0A812B218_ACAPH</name>
<dbReference type="Proteomes" id="UP000597762">
    <property type="component" value="Unassembled WGS sequence"/>
</dbReference>
<evidence type="ECO:0000256" key="1">
    <source>
        <dbReference type="SAM" id="Phobius"/>
    </source>
</evidence>